<protein>
    <submittedName>
        <fullName evidence="2">OLC1v1030285C1</fullName>
    </submittedName>
</protein>
<proteinExistence type="predicted"/>
<organism evidence="2 3">
    <name type="scientific">Oldenlandia corymbosa var. corymbosa</name>
    <dbReference type="NCBI Taxonomy" id="529605"/>
    <lineage>
        <taxon>Eukaryota</taxon>
        <taxon>Viridiplantae</taxon>
        <taxon>Streptophyta</taxon>
        <taxon>Embryophyta</taxon>
        <taxon>Tracheophyta</taxon>
        <taxon>Spermatophyta</taxon>
        <taxon>Magnoliopsida</taxon>
        <taxon>eudicotyledons</taxon>
        <taxon>Gunneridae</taxon>
        <taxon>Pentapetalae</taxon>
        <taxon>asterids</taxon>
        <taxon>lamiids</taxon>
        <taxon>Gentianales</taxon>
        <taxon>Rubiaceae</taxon>
        <taxon>Rubioideae</taxon>
        <taxon>Spermacoceae</taxon>
        <taxon>Hedyotis-Oldenlandia complex</taxon>
        <taxon>Oldenlandia</taxon>
    </lineage>
</organism>
<feature type="region of interest" description="Disordered" evidence="1">
    <location>
        <begin position="1"/>
        <end position="104"/>
    </location>
</feature>
<evidence type="ECO:0000313" key="3">
    <source>
        <dbReference type="Proteomes" id="UP001161247"/>
    </source>
</evidence>
<feature type="compositionally biased region" description="Low complexity" evidence="1">
    <location>
        <begin position="34"/>
        <end position="46"/>
    </location>
</feature>
<dbReference type="AlphaFoldDB" id="A0AAV1CIZ6"/>
<feature type="compositionally biased region" description="Gly residues" evidence="1">
    <location>
        <begin position="47"/>
        <end position="59"/>
    </location>
</feature>
<accession>A0AAV1CIZ6</accession>
<evidence type="ECO:0000256" key="1">
    <source>
        <dbReference type="SAM" id="MobiDB-lite"/>
    </source>
</evidence>
<name>A0AAV1CIZ6_OLDCO</name>
<sequence length="256" mass="27159">MGSIPKKIRAVSAAEDDEQIDRPAPPACLKPLTSSEVPDPSSSSGPNGLGGADPTGVAGGQPHSRTSKEEEWMAAPSKGKASTRKVQKDASSISKQNNNLGNQGSRFGILQEVIEGDFEEKREFHVRKGPIGGGDTLTEVVNSEEGSGQKEPEQMAEDGGVLEMDGVEVENEVSSTPRTIVLSAIFVLDALKHNVVHVMDNPIFYDNDSSRPDDFFERQDMCMETDGLASLSDASVSVSGDPEELMAIGTTVPSSV</sequence>
<dbReference type="EMBL" id="OX459119">
    <property type="protein sequence ID" value="CAI9094527.1"/>
    <property type="molecule type" value="Genomic_DNA"/>
</dbReference>
<reference evidence="2" key="1">
    <citation type="submission" date="2023-03" db="EMBL/GenBank/DDBJ databases">
        <authorList>
            <person name="Julca I."/>
        </authorList>
    </citation>
    <scope>NUCLEOTIDE SEQUENCE</scope>
</reference>
<keyword evidence="3" id="KW-1185">Reference proteome</keyword>
<dbReference type="Proteomes" id="UP001161247">
    <property type="component" value="Chromosome 2"/>
</dbReference>
<feature type="compositionally biased region" description="Polar residues" evidence="1">
    <location>
        <begin position="89"/>
        <end position="104"/>
    </location>
</feature>
<evidence type="ECO:0000313" key="2">
    <source>
        <dbReference type="EMBL" id="CAI9094527.1"/>
    </source>
</evidence>
<gene>
    <name evidence="2" type="ORF">OLC1_LOCUS5671</name>
</gene>